<dbReference type="InterPro" id="IPR004843">
    <property type="entry name" value="Calcineurin-like_PHP"/>
</dbReference>
<evidence type="ECO:0000259" key="7">
    <source>
        <dbReference type="Pfam" id="PF02872"/>
    </source>
</evidence>
<dbReference type="InterPro" id="IPR006179">
    <property type="entry name" value="5_nucleotidase/apyrase"/>
</dbReference>
<dbReference type="CDD" id="cd07409">
    <property type="entry name" value="MPP_CD73_N"/>
    <property type="match status" value="1"/>
</dbReference>
<dbReference type="EC" id="3.1.3.5" evidence="3"/>
<reference evidence="9" key="1">
    <citation type="submission" date="2025-08" db="UniProtKB">
        <authorList>
            <consortium name="RefSeq"/>
        </authorList>
    </citation>
    <scope>IDENTIFICATION</scope>
    <source>
        <tissue evidence="9">Thorax and Abdomen</tissue>
    </source>
</reference>
<dbReference type="Gene3D" id="3.90.780.10">
    <property type="entry name" value="5'-Nucleotidase, C-terminal domain"/>
    <property type="match status" value="1"/>
</dbReference>
<evidence type="ECO:0000259" key="6">
    <source>
        <dbReference type="Pfam" id="PF00149"/>
    </source>
</evidence>
<dbReference type="Pfam" id="PF02872">
    <property type="entry name" value="5_nucleotid_C"/>
    <property type="match status" value="1"/>
</dbReference>
<dbReference type="PANTHER" id="PTHR11575">
    <property type="entry name" value="5'-NUCLEOTIDASE-RELATED"/>
    <property type="match status" value="1"/>
</dbReference>
<feature type="domain" description="5'-Nucleotidase C-terminal" evidence="7">
    <location>
        <begin position="433"/>
        <end position="608"/>
    </location>
</feature>
<protein>
    <recommendedName>
        <fullName evidence="3">5'-nucleotidase</fullName>
        <ecNumber evidence="3">3.1.3.5</ecNumber>
    </recommendedName>
</protein>
<dbReference type="Proteomes" id="UP000829291">
    <property type="component" value="Chromosome 1"/>
</dbReference>
<evidence type="ECO:0000256" key="2">
    <source>
        <dbReference type="ARBA" id="ARBA00006654"/>
    </source>
</evidence>
<evidence type="ECO:0000256" key="1">
    <source>
        <dbReference type="ARBA" id="ARBA00000815"/>
    </source>
</evidence>
<dbReference type="InterPro" id="IPR006146">
    <property type="entry name" value="5'-Nucleotdase_CS"/>
</dbReference>
<keyword evidence="5" id="KW-0547">Nucleotide-binding</keyword>
<keyword evidence="4" id="KW-0732">Signal</keyword>
<evidence type="ECO:0000256" key="3">
    <source>
        <dbReference type="ARBA" id="ARBA00012643"/>
    </source>
</evidence>
<dbReference type="GeneID" id="107224874"/>
<evidence type="ECO:0000256" key="5">
    <source>
        <dbReference type="RuleBase" id="RU362119"/>
    </source>
</evidence>
<dbReference type="PROSITE" id="PS00786">
    <property type="entry name" value="5_NUCLEOTIDASE_2"/>
    <property type="match status" value="1"/>
</dbReference>
<evidence type="ECO:0000256" key="4">
    <source>
        <dbReference type="ARBA" id="ARBA00022729"/>
    </source>
</evidence>
<accession>A0ABM3FCR7</accession>
<proteinExistence type="inferred from homology"/>
<dbReference type="InterPro" id="IPR008334">
    <property type="entry name" value="5'-Nucleotdase_C"/>
</dbReference>
<organism evidence="8 9">
    <name type="scientific">Neodiprion lecontei</name>
    <name type="common">Redheaded pine sawfly</name>
    <dbReference type="NCBI Taxonomy" id="441921"/>
    <lineage>
        <taxon>Eukaryota</taxon>
        <taxon>Metazoa</taxon>
        <taxon>Ecdysozoa</taxon>
        <taxon>Arthropoda</taxon>
        <taxon>Hexapoda</taxon>
        <taxon>Insecta</taxon>
        <taxon>Pterygota</taxon>
        <taxon>Neoptera</taxon>
        <taxon>Endopterygota</taxon>
        <taxon>Hymenoptera</taxon>
        <taxon>Tenthredinoidea</taxon>
        <taxon>Diprionidae</taxon>
        <taxon>Diprioninae</taxon>
        <taxon>Neodiprion</taxon>
    </lineage>
</organism>
<evidence type="ECO:0000313" key="8">
    <source>
        <dbReference type="Proteomes" id="UP000829291"/>
    </source>
</evidence>
<dbReference type="Gene3D" id="3.60.21.10">
    <property type="match status" value="1"/>
</dbReference>
<gene>
    <name evidence="9" type="primary">LOC107224874</name>
</gene>
<keyword evidence="5" id="KW-0378">Hydrolase</keyword>
<dbReference type="InterPro" id="IPR029052">
    <property type="entry name" value="Metallo-depent_PP-like"/>
</dbReference>
<dbReference type="SUPFAM" id="SSF56300">
    <property type="entry name" value="Metallo-dependent phosphatases"/>
    <property type="match status" value="1"/>
</dbReference>
<feature type="domain" description="Calcineurin-like phosphoesterase" evidence="6">
    <location>
        <begin position="116"/>
        <end position="337"/>
    </location>
</feature>
<name>A0ABM3FCR7_NEOLC</name>
<comment type="similarity">
    <text evidence="2 5">Belongs to the 5'-nucleotidase family.</text>
</comment>
<sequence>MIMKVGAVGPHWLSDYLFTNITTSSFKYIAITSAASVDTRQPPNAFVAVTIPHCRVTGFKRIGHPGIRVKGLMGRGVMLYNVLGTLTTSLLILNARPTSSAPISQPNTNSTGLHLHILHTNDKHSSHSSNHRFEQTSASSQTCSDSDAVKNKCYGGFARLATVIRNARASNTSVLYLDAGDTYQGSNWFVVHRWNIVSKFQNILRPDAMSLGNHEFDHGVNGLLPFLRNASYPILAANLNLTNEPELQATKLAKSTILDVNGTRVGIIGYLTPTTKNIANTGNVIFEDEIEAVSKEARRLKNSGVNILIGLGHSGYQMDKRIAAEVEDIDLVIGGHTNTFLNNGTQPDSEVSEGLYPTPVIQSSGRTVYVVQAYAYTKYVGNLSLTFDSEGELTRIEGNPILLDSRIEQARDVLEELENWRQLVDNLGINYVGSSRVLLNGDRKTCRRQECNIGNLITDALVDYNMRQYRGADGWTDAAIAVLNTGVIRSSIPAKSQITEADVLSVLPYRNVPITVLMTGEVLRSMLEWSVSSVTNDLNQDDSGAFLQFSGLQVTYDFGKVPNSKVVSVRVRCANCSFPEFRDLDEREMYPVIMSDYLYGGGDGFSILRNLKSKKIANGTFVDAFIGYLKAHSPIHTQVDCRITVINTDSPRSVGTPTAAS</sequence>
<dbReference type="PRINTS" id="PR01607">
    <property type="entry name" value="APYRASEFAMLY"/>
</dbReference>
<dbReference type="RefSeq" id="XP_046585812.1">
    <property type="nucleotide sequence ID" value="XM_046729856.1"/>
</dbReference>
<comment type="catalytic activity">
    <reaction evidence="1">
        <text>a ribonucleoside 5'-phosphate + H2O = a ribonucleoside + phosphate</text>
        <dbReference type="Rhea" id="RHEA:12484"/>
        <dbReference type="ChEBI" id="CHEBI:15377"/>
        <dbReference type="ChEBI" id="CHEBI:18254"/>
        <dbReference type="ChEBI" id="CHEBI:43474"/>
        <dbReference type="ChEBI" id="CHEBI:58043"/>
        <dbReference type="EC" id="3.1.3.5"/>
    </reaction>
</comment>
<evidence type="ECO:0000313" key="9">
    <source>
        <dbReference type="RefSeq" id="XP_046585812.1"/>
    </source>
</evidence>
<dbReference type="Pfam" id="PF00149">
    <property type="entry name" value="Metallophos"/>
    <property type="match status" value="1"/>
</dbReference>
<dbReference type="InterPro" id="IPR036907">
    <property type="entry name" value="5'-Nucleotdase_C_sf"/>
</dbReference>
<dbReference type="PANTHER" id="PTHR11575:SF24">
    <property type="entry name" value="5'-NUCLEOTIDASE"/>
    <property type="match status" value="1"/>
</dbReference>
<dbReference type="SUPFAM" id="SSF55816">
    <property type="entry name" value="5'-nucleotidase (syn. UDP-sugar hydrolase), C-terminal domain"/>
    <property type="match status" value="1"/>
</dbReference>
<keyword evidence="8" id="KW-1185">Reference proteome</keyword>